<name>A0A5K3ESY1_MESCO</name>
<sequence>MLNSAYYGATWGQKRSIGPTQMAESGTLVCRVDRIYRMRDARETSSVDALFADTNRAQFRSRKARVGQWGDEGAPTRDRPLRGQKGQSQAGVIHHGEGMIRVIQ</sequence>
<reference evidence="2" key="1">
    <citation type="submission" date="2019-11" db="UniProtKB">
        <authorList>
            <consortium name="WormBaseParasite"/>
        </authorList>
    </citation>
    <scope>IDENTIFICATION</scope>
</reference>
<protein>
    <submittedName>
        <fullName evidence="2">Uncharacterized protein</fullName>
    </submittedName>
</protein>
<accession>A0A5K3ESY1</accession>
<evidence type="ECO:0000313" key="2">
    <source>
        <dbReference type="WBParaSite" id="MCU_002409-RA"/>
    </source>
</evidence>
<evidence type="ECO:0000256" key="1">
    <source>
        <dbReference type="SAM" id="MobiDB-lite"/>
    </source>
</evidence>
<feature type="region of interest" description="Disordered" evidence="1">
    <location>
        <begin position="62"/>
        <end position="95"/>
    </location>
</feature>
<organism evidence="2">
    <name type="scientific">Mesocestoides corti</name>
    <name type="common">Flatworm</name>
    <dbReference type="NCBI Taxonomy" id="53468"/>
    <lineage>
        <taxon>Eukaryota</taxon>
        <taxon>Metazoa</taxon>
        <taxon>Spiralia</taxon>
        <taxon>Lophotrochozoa</taxon>
        <taxon>Platyhelminthes</taxon>
        <taxon>Cestoda</taxon>
        <taxon>Eucestoda</taxon>
        <taxon>Cyclophyllidea</taxon>
        <taxon>Mesocestoididae</taxon>
        <taxon>Mesocestoides</taxon>
    </lineage>
</organism>
<dbReference type="AlphaFoldDB" id="A0A5K3ESY1"/>
<dbReference type="WBParaSite" id="MCU_002409-RA">
    <property type="protein sequence ID" value="MCU_002409-RA"/>
    <property type="gene ID" value="MCU_002409"/>
</dbReference>
<proteinExistence type="predicted"/>